<dbReference type="Pfam" id="PF13458">
    <property type="entry name" value="Peripla_BP_6"/>
    <property type="match status" value="1"/>
</dbReference>
<feature type="compositionally biased region" description="Basic and acidic residues" evidence="5">
    <location>
        <begin position="401"/>
        <end position="411"/>
    </location>
</feature>
<keyword evidence="4" id="KW-0029">Amino-acid transport</keyword>
<evidence type="ECO:0000259" key="6">
    <source>
        <dbReference type="Pfam" id="PF13458"/>
    </source>
</evidence>
<evidence type="ECO:0000256" key="4">
    <source>
        <dbReference type="ARBA" id="ARBA00022970"/>
    </source>
</evidence>
<evidence type="ECO:0000256" key="1">
    <source>
        <dbReference type="ARBA" id="ARBA00010062"/>
    </source>
</evidence>
<sequence length="421" mass="46245">MFLALCIATLAFTVSGCDQTGQEKDRQSAETPGISDNVIRVGLSLALTGHASFLGQQTLYGATAFIDHVNANGGVHGRLIELVVYDDRYEPAMCLANTQKLIVDEDIFSLFCYVGTPTTVKIIPLVERAQIPLLGIFSGAKALRDPFSPYLINVRASYHEEVDAAVTRLVEDLGCKRIAVFYQYDAYGLDGLRGAELSLLRYGLDPVAKSSYIRGTLDVEQALARILASEAEAVVMVGTYMPCAKFIRLAKKVRPDLIFYNVSFVGAEELVRILGDQGDRIVVSQVVPPPELPETLGLFPLAGQFMEHYAEAHPEQPISSVSLEGYLNARVLVEALERTGPNPTRQGFIEAVQSIDEMKIGRDAVIRFGPGDHQGLDQVYFTEIRDGELRLLTDWEDLAERMGKRPPDASRTETPGMGMVQ</sequence>
<accession>A0A7M3MFB9</accession>
<feature type="domain" description="Leucine-binding protein" evidence="6">
    <location>
        <begin position="39"/>
        <end position="387"/>
    </location>
</feature>
<keyword evidence="3" id="KW-0732">Signal</keyword>
<dbReference type="InterPro" id="IPR000709">
    <property type="entry name" value="Leu_Ile_Val-bd"/>
</dbReference>
<dbReference type="PANTHER" id="PTHR47235">
    <property type="entry name" value="BLR6548 PROTEIN"/>
    <property type="match status" value="1"/>
</dbReference>
<dbReference type="PANTHER" id="PTHR47235:SF1">
    <property type="entry name" value="BLR6548 PROTEIN"/>
    <property type="match status" value="1"/>
</dbReference>
<feature type="region of interest" description="Disordered" evidence="5">
    <location>
        <begin position="401"/>
        <end position="421"/>
    </location>
</feature>
<dbReference type="Gene3D" id="3.40.50.2300">
    <property type="match status" value="2"/>
</dbReference>
<dbReference type="PRINTS" id="PR00337">
    <property type="entry name" value="LEUILEVALBP"/>
</dbReference>
<dbReference type="EMBL" id="QMIE01000006">
    <property type="protein sequence ID" value="TVM17622.1"/>
    <property type="molecule type" value="Genomic_DNA"/>
</dbReference>
<name>A0A7M3MFB9_9BACT</name>
<evidence type="ECO:0000256" key="5">
    <source>
        <dbReference type="SAM" id="MobiDB-lite"/>
    </source>
</evidence>
<proteinExistence type="inferred from homology"/>
<dbReference type="InterPro" id="IPR028081">
    <property type="entry name" value="Leu-bd"/>
</dbReference>
<evidence type="ECO:0000256" key="2">
    <source>
        <dbReference type="ARBA" id="ARBA00022448"/>
    </source>
</evidence>
<gene>
    <name evidence="7" type="ORF">DPQ33_08240</name>
</gene>
<organism evidence="7 8">
    <name type="scientific">Oceanidesulfovibrio indonesiensis</name>
    <dbReference type="NCBI Taxonomy" id="54767"/>
    <lineage>
        <taxon>Bacteria</taxon>
        <taxon>Pseudomonadati</taxon>
        <taxon>Thermodesulfobacteriota</taxon>
        <taxon>Desulfovibrionia</taxon>
        <taxon>Desulfovibrionales</taxon>
        <taxon>Desulfovibrionaceae</taxon>
        <taxon>Oceanidesulfovibrio</taxon>
    </lineage>
</organism>
<reference evidence="7 8" key="1">
    <citation type="submission" date="2018-06" db="EMBL/GenBank/DDBJ databases">
        <title>Complete genome of Desulfovibrio indonesiensis P37SLT.</title>
        <authorList>
            <person name="Crispim J.S."/>
            <person name="Vidigal P.M.P."/>
            <person name="Silva L.C.F."/>
            <person name="Laguardia C.N."/>
            <person name="Araujo L.C."/>
            <person name="Dias R.S."/>
            <person name="Sousa M.P."/>
            <person name="Paula S.O."/>
            <person name="Silva C."/>
        </authorList>
    </citation>
    <scope>NUCLEOTIDE SEQUENCE [LARGE SCALE GENOMIC DNA]</scope>
    <source>
        <strain evidence="7 8">P37SLT</strain>
    </source>
</reference>
<dbReference type="OrthoDB" id="9777352at2"/>
<keyword evidence="2" id="KW-0813">Transport</keyword>
<protein>
    <recommendedName>
        <fullName evidence="6">Leucine-binding protein domain-containing protein</fullName>
    </recommendedName>
</protein>
<evidence type="ECO:0000313" key="7">
    <source>
        <dbReference type="EMBL" id="TVM17622.1"/>
    </source>
</evidence>
<keyword evidence="8" id="KW-1185">Reference proteome</keyword>
<evidence type="ECO:0000313" key="8">
    <source>
        <dbReference type="Proteomes" id="UP000448292"/>
    </source>
</evidence>
<dbReference type="CDD" id="cd19978">
    <property type="entry name" value="PBP1_ABC_ligand_binding-like"/>
    <property type="match status" value="1"/>
</dbReference>
<dbReference type="GO" id="GO:0006865">
    <property type="term" value="P:amino acid transport"/>
    <property type="evidence" value="ECO:0007669"/>
    <property type="project" value="UniProtKB-KW"/>
</dbReference>
<dbReference type="InterPro" id="IPR028082">
    <property type="entry name" value="Peripla_BP_I"/>
</dbReference>
<evidence type="ECO:0000256" key="3">
    <source>
        <dbReference type="ARBA" id="ARBA00022729"/>
    </source>
</evidence>
<dbReference type="SUPFAM" id="SSF53822">
    <property type="entry name" value="Periplasmic binding protein-like I"/>
    <property type="match status" value="1"/>
</dbReference>
<dbReference type="AlphaFoldDB" id="A0A7M3MFB9"/>
<comment type="caution">
    <text evidence="7">The sequence shown here is derived from an EMBL/GenBank/DDBJ whole genome shotgun (WGS) entry which is preliminary data.</text>
</comment>
<dbReference type="Proteomes" id="UP000448292">
    <property type="component" value="Unassembled WGS sequence"/>
</dbReference>
<comment type="similarity">
    <text evidence="1">Belongs to the leucine-binding protein family.</text>
</comment>